<feature type="region of interest" description="Disordered" evidence="1">
    <location>
        <begin position="204"/>
        <end position="521"/>
    </location>
</feature>
<dbReference type="PANTHER" id="PTHR15871">
    <property type="entry name" value="PH DOMAIN-CONTAINING PROTEIN"/>
    <property type="match status" value="1"/>
</dbReference>
<dbReference type="FunCoup" id="A0A6I8RI44">
    <property type="interactions" value="273"/>
</dbReference>
<evidence type="ECO:0000313" key="3">
    <source>
        <dbReference type="Ensembl" id="ENSXETP00000080508"/>
    </source>
</evidence>
<feature type="compositionally biased region" description="Basic and acidic residues" evidence="1">
    <location>
        <begin position="358"/>
        <end position="375"/>
    </location>
</feature>
<dbReference type="Ensembl" id="ENSXETT00000087443">
    <property type="protein sequence ID" value="ENSXETP00000080508"/>
    <property type="gene ID" value="ENSXETG00000006662"/>
</dbReference>
<dbReference type="SMART" id="SM00233">
    <property type="entry name" value="PH"/>
    <property type="match status" value="1"/>
</dbReference>
<feature type="compositionally biased region" description="Basic and acidic residues" evidence="1">
    <location>
        <begin position="209"/>
        <end position="219"/>
    </location>
</feature>
<dbReference type="GeneTree" id="ENSGT00530000063760"/>
<gene>
    <name evidence="3" type="primary">plekho2</name>
</gene>
<sequence length="616" mass="68281">MHLTIVALLHKGCFKVPEDPEYNLLKESGDTPLGLPVTYKAGWLKKSSGLLGLWKDRHIVLLKTQLLLCESENDQKGEAVELADYERCQDHKGFLKRKRHFTLIPSPQTKGQDLKFQARNVEERDAWIQALNEGISRGKNKIFDEVKVDTSCSLDHVTRDRAQKGAAKRRPPTRIHLKGVAEAAEDGSSILDLEKLEGVVHKPAVSMSEDTKASPEKGPVKIPTPQTEPVLAPEKKPVKIPVPPPKQGPMPEKEHTKIPTLPLDKTSVQPSIGKPHPDNTDSVAPIIRPPSPPPKILKENIYAREKLLSNGGNTNPEVNLPVSGSRENLVDINNPPQPPPKILSDKMKIKWEGSTSDLMDKDSIKPVDRGSKENLVEFDSNELEKTSVESAELSDEAKEPELNDDMNSQQSNDQDIFDQLDEKTTEEVEEGSDNSETKEMPDPSEVQKKETAKEEAFEDSGCIQSMEEQSSQVQSTLTQINPALAKSTIPERIPRSSSLGDFLSEDSMGSESRSGHKTPMLHLTKDHLQQVEMKLARGREKTETLLNRVLQGDLINSPEGNGPEAETLLNEAVKQLKEASEVLQELQESSNVSIDVAGAVTLKKRDLVTLYRRSVP</sequence>
<protein>
    <submittedName>
        <fullName evidence="3">Pleckstrin homology domain containing O2</fullName>
    </submittedName>
</protein>
<reference evidence="3" key="1">
    <citation type="journal article" date="2010" name="Science">
        <title>The genome of the Western clawed frog Xenopus tropicalis.</title>
        <authorList>
            <person name="Hellsten U."/>
            <person name="Harland R.M."/>
            <person name="Gilchrist M.J."/>
            <person name="Hendrix D."/>
            <person name="Jurka J."/>
            <person name="Kapitonov V."/>
            <person name="Ovcharenko I."/>
            <person name="Putnam N.H."/>
            <person name="Shu S."/>
            <person name="Taher L."/>
            <person name="Blitz I.L."/>
            <person name="Blumberg B."/>
            <person name="Dichmann D.S."/>
            <person name="Dubchak I."/>
            <person name="Amaya E."/>
            <person name="Detter J.C."/>
            <person name="Fletcher R."/>
            <person name="Gerhard D.S."/>
            <person name="Goodstein D."/>
            <person name="Graves T."/>
            <person name="Grigoriev I.V."/>
            <person name="Grimwood J."/>
            <person name="Kawashima T."/>
            <person name="Lindquist E."/>
            <person name="Lucas S.M."/>
            <person name="Mead P.E."/>
            <person name="Mitros T."/>
            <person name="Ogino H."/>
            <person name="Ohta Y."/>
            <person name="Poliakov A.V."/>
            <person name="Pollet N."/>
            <person name="Robert J."/>
            <person name="Salamov A."/>
            <person name="Sater A.K."/>
            <person name="Schmutz J."/>
            <person name="Terry A."/>
            <person name="Vize P.D."/>
            <person name="Warren W.C."/>
            <person name="Wells D."/>
            <person name="Wills A."/>
            <person name="Wilson R.K."/>
            <person name="Zimmerman L.B."/>
            <person name="Zorn A.M."/>
            <person name="Grainger R."/>
            <person name="Grammer T."/>
            <person name="Khokha M.K."/>
            <person name="Richardson P.M."/>
            <person name="Rokhsar D.S."/>
        </authorList>
    </citation>
    <scope>NUCLEOTIDE SEQUENCE [LARGE SCALE GENOMIC DNA]</scope>
    <source>
        <strain evidence="3">Nigerian</strain>
    </source>
</reference>
<organism evidence="3">
    <name type="scientific">Xenopus tropicalis</name>
    <name type="common">Western clawed frog</name>
    <name type="synonym">Silurana tropicalis</name>
    <dbReference type="NCBI Taxonomy" id="8364"/>
    <lineage>
        <taxon>Eukaryota</taxon>
        <taxon>Metazoa</taxon>
        <taxon>Chordata</taxon>
        <taxon>Craniata</taxon>
        <taxon>Vertebrata</taxon>
        <taxon>Euteleostomi</taxon>
        <taxon>Amphibia</taxon>
        <taxon>Batrachia</taxon>
        <taxon>Anura</taxon>
        <taxon>Pipoidea</taxon>
        <taxon>Pipidae</taxon>
        <taxon>Xenopodinae</taxon>
        <taxon>Xenopus</taxon>
        <taxon>Silurana</taxon>
    </lineage>
</organism>
<evidence type="ECO:0000259" key="2">
    <source>
        <dbReference type="PROSITE" id="PS50003"/>
    </source>
</evidence>
<dbReference type="InterPro" id="IPR011993">
    <property type="entry name" value="PH-like_dom_sf"/>
</dbReference>
<name>A0A6I8RI44_XENTR</name>
<dbReference type="InterPro" id="IPR001849">
    <property type="entry name" value="PH_domain"/>
</dbReference>
<dbReference type="PANTHER" id="PTHR15871:SF2">
    <property type="entry name" value="PLECKSTRIN HOMOLOGY DOMAIN-CONTAINING FAMILY O MEMBER 2"/>
    <property type="match status" value="1"/>
</dbReference>
<feature type="compositionally biased region" description="Low complexity" evidence="1">
    <location>
        <begin position="464"/>
        <end position="475"/>
    </location>
</feature>
<dbReference type="InterPro" id="IPR043448">
    <property type="entry name" value="PKHO1/2"/>
</dbReference>
<dbReference type="PROSITE" id="PS50003">
    <property type="entry name" value="PH_DOMAIN"/>
    <property type="match status" value="1"/>
</dbReference>
<dbReference type="Xenbase" id="XB-GENE-6456595">
    <property type="gene designation" value="plekho2"/>
</dbReference>
<dbReference type="InParanoid" id="A0A6I8RI44"/>
<dbReference type="CDD" id="cd13317">
    <property type="entry name" value="PH_PLEKHO1_PLEKHO2"/>
    <property type="match status" value="1"/>
</dbReference>
<feature type="compositionally biased region" description="Basic and acidic residues" evidence="1">
    <location>
        <begin position="435"/>
        <end position="455"/>
    </location>
</feature>
<feature type="domain" description="PH" evidence="2">
    <location>
        <begin position="37"/>
        <end position="136"/>
    </location>
</feature>
<dbReference type="SUPFAM" id="SSF50729">
    <property type="entry name" value="PH domain-like"/>
    <property type="match status" value="1"/>
</dbReference>
<dbReference type="Pfam" id="PF00169">
    <property type="entry name" value="PH"/>
    <property type="match status" value="1"/>
</dbReference>
<feature type="compositionally biased region" description="Low complexity" evidence="1">
    <location>
        <begin position="405"/>
        <end position="414"/>
    </location>
</feature>
<dbReference type="Gene3D" id="2.30.29.30">
    <property type="entry name" value="Pleckstrin-homology domain (PH domain)/Phosphotyrosine-binding domain (PTB)"/>
    <property type="match status" value="1"/>
</dbReference>
<dbReference type="Bgee" id="ENSXETG00000006662">
    <property type="expression patterns" value="Expressed in liver and 9 other cell types or tissues"/>
</dbReference>
<proteinExistence type="predicted"/>
<reference evidence="3" key="2">
    <citation type="submission" date="2020-05" db="UniProtKB">
        <authorList>
            <consortium name="Ensembl"/>
        </authorList>
    </citation>
    <scope>IDENTIFICATION</scope>
</reference>
<feature type="compositionally biased region" description="Basic and acidic residues" evidence="1">
    <location>
        <begin position="296"/>
        <end position="307"/>
    </location>
</feature>
<dbReference type="AlphaFoldDB" id="A0A6I8RI44"/>
<accession>A0A6I8RI44</accession>
<evidence type="ECO:0000256" key="1">
    <source>
        <dbReference type="SAM" id="MobiDB-lite"/>
    </source>
</evidence>